<keyword evidence="3 7" id="KW-0812">Transmembrane</keyword>
<dbReference type="GeneID" id="19168227"/>
<keyword evidence="10" id="KW-1185">Reference proteome</keyword>
<organism evidence="9 10">
    <name type="scientific">Capronia epimyces CBS 606.96</name>
    <dbReference type="NCBI Taxonomy" id="1182542"/>
    <lineage>
        <taxon>Eukaryota</taxon>
        <taxon>Fungi</taxon>
        <taxon>Dikarya</taxon>
        <taxon>Ascomycota</taxon>
        <taxon>Pezizomycotina</taxon>
        <taxon>Eurotiomycetes</taxon>
        <taxon>Chaetothyriomycetidae</taxon>
        <taxon>Chaetothyriales</taxon>
        <taxon>Herpotrichiellaceae</taxon>
        <taxon>Capronia</taxon>
    </lineage>
</organism>
<evidence type="ECO:0000313" key="9">
    <source>
        <dbReference type="EMBL" id="EXJ87148.1"/>
    </source>
</evidence>
<feature type="transmembrane region" description="Helical" evidence="7">
    <location>
        <begin position="197"/>
        <end position="216"/>
    </location>
</feature>
<dbReference type="OrthoDB" id="3900342at2759"/>
<evidence type="ECO:0000256" key="1">
    <source>
        <dbReference type="ARBA" id="ARBA00004141"/>
    </source>
</evidence>
<feature type="transmembrane region" description="Helical" evidence="7">
    <location>
        <begin position="412"/>
        <end position="438"/>
    </location>
</feature>
<keyword evidence="4" id="KW-0029">Amino-acid transport</keyword>
<dbReference type="RefSeq" id="XP_007732427.1">
    <property type="nucleotide sequence ID" value="XM_007734237.1"/>
</dbReference>
<feature type="transmembrane region" description="Helical" evidence="7">
    <location>
        <begin position="386"/>
        <end position="406"/>
    </location>
</feature>
<feature type="transmembrane region" description="Helical" evidence="7">
    <location>
        <begin position="55"/>
        <end position="74"/>
    </location>
</feature>
<feature type="transmembrane region" description="Helical" evidence="7">
    <location>
        <begin position="165"/>
        <end position="185"/>
    </location>
</feature>
<evidence type="ECO:0000313" key="10">
    <source>
        <dbReference type="Proteomes" id="UP000019478"/>
    </source>
</evidence>
<dbReference type="InterPro" id="IPR004841">
    <property type="entry name" value="AA-permease/SLC12A_dom"/>
</dbReference>
<feature type="transmembrane region" description="Helical" evidence="7">
    <location>
        <begin position="496"/>
        <end position="515"/>
    </location>
</feature>
<keyword evidence="6 7" id="KW-0472">Membrane</keyword>
<evidence type="ECO:0000256" key="6">
    <source>
        <dbReference type="ARBA" id="ARBA00023136"/>
    </source>
</evidence>
<evidence type="ECO:0000256" key="2">
    <source>
        <dbReference type="ARBA" id="ARBA00022448"/>
    </source>
</evidence>
<feature type="transmembrane region" description="Helical" evidence="7">
    <location>
        <begin position="80"/>
        <end position="101"/>
    </location>
</feature>
<dbReference type="InterPro" id="IPR050524">
    <property type="entry name" value="APC_YAT"/>
</dbReference>
<feature type="transmembrane region" description="Helical" evidence="7">
    <location>
        <begin position="285"/>
        <end position="306"/>
    </location>
</feature>
<evidence type="ECO:0000256" key="5">
    <source>
        <dbReference type="ARBA" id="ARBA00022989"/>
    </source>
</evidence>
<name>W9Y3R0_9EURO</name>
<protein>
    <recommendedName>
        <fullName evidence="8">Amino acid permease/ SLC12A domain-containing protein</fullName>
    </recommendedName>
</protein>
<evidence type="ECO:0000256" key="4">
    <source>
        <dbReference type="ARBA" id="ARBA00022970"/>
    </source>
</evidence>
<dbReference type="PANTHER" id="PTHR43341">
    <property type="entry name" value="AMINO ACID PERMEASE"/>
    <property type="match status" value="1"/>
</dbReference>
<dbReference type="HOGENOM" id="CLU_007946_12_1_1"/>
<proteinExistence type="predicted"/>
<accession>W9Y3R0</accession>
<dbReference type="GO" id="GO:0016020">
    <property type="term" value="C:membrane"/>
    <property type="evidence" value="ECO:0007669"/>
    <property type="project" value="UniProtKB-SubCell"/>
</dbReference>
<feature type="domain" description="Amino acid permease/ SLC12A" evidence="8">
    <location>
        <begin position="52"/>
        <end position="519"/>
    </location>
</feature>
<keyword evidence="2" id="KW-0813">Transport</keyword>
<feature type="transmembrane region" description="Helical" evidence="7">
    <location>
        <begin position="458"/>
        <end position="476"/>
    </location>
</feature>
<reference evidence="9 10" key="1">
    <citation type="submission" date="2013-03" db="EMBL/GenBank/DDBJ databases">
        <title>The Genome Sequence of Capronia epimyces CBS 606.96.</title>
        <authorList>
            <consortium name="The Broad Institute Genomics Platform"/>
            <person name="Cuomo C."/>
            <person name="de Hoog S."/>
            <person name="Gorbushina A."/>
            <person name="Walker B."/>
            <person name="Young S.K."/>
            <person name="Zeng Q."/>
            <person name="Gargeya S."/>
            <person name="Fitzgerald M."/>
            <person name="Haas B."/>
            <person name="Abouelleil A."/>
            <person name="Allen A.W."/>
            <person name="Alvarado L."/>
            <person name="Arachchi H.M."/>
            <person name="Berlin A.M."/>
            <person name="Chapman S.B."/>
            <person name="Gainer-Dewar J."/>
            <person name="Goldberg J."/>
            <person name="Griggs A."/>
            <person name="Gujja S."/>
            <person name="Hansen M."/>
            <person name="Howarth C."/>
            <person name="Imamovic A."/>
            <person name="Ireland A."/>
            <person name="Larimer J."/>
            <person name="McCowan C."/>
            <person name="Murphy C."/>
            <person name="Pearson M."/>
            <person name="Poon T.W."/>
            <person name="Priest M."/>
            <person name="Roberts A."/>
            <person name="Saif S."/>
            <person name="Shea T."/>
            <person name="Sisk P."/>
            <person name="Sykes S."/>
            <person name="Wortman J."/>
            <person name="Nusbaum C."/>
            <person name="Birren B."/>
        </authorList>
    </citation>
    <scope>NUCLEOTIDE SEQUENCE [LARGE SCALE GENOMIC DNA]</scope>
    <source>
        <strain evidence="9 10">CBS 606.96</strain>
    </source>
</reference>
<evidence type="ECO:0000256" key="3">
    <source>
        <dbReference type="ARBA" id="ARBA00022692"/>
    </source>
</evidence>
<dbReference type="Pfam" id="PF00324">
    <property type="entry name" value="AA_permease"/>
    <property type="match status" value="1"/>
</dbReference>
<feature type="transmembrane region" description="Helical" evidence="7">
    <location>
        <begin position="113"/>
        <end position="135"/>
    </location>
</feature>
<dbReference type="AlphaFoldDB" id="W9Y3R0"/>
<dbReference type="STRING" id="1182542.W9Y3R0"/>
<dbReference type="Proteomes" id="UP000019478">
    <property type="component" value="Unassembled WGS sequence"/>
</dbReference>
<dbReference type="PIRSF" id="PIRSF006060">
    <property type="entry name" value="AA_transporter"/>
    <property type="match status" value="1"/>
</dbReference>
<dbReference type="eggNOG" id="KOG1286">
    <property type="taxonomic scope" value="Eukaryota"/>
</dbReference>
<evidence type="ECO:0000259" key="8">
    <source>
        <dbReference type="Pfam" id="PF00324"/>
    </source>
</evidence>
<feature type="transmembrane region" description="Helical" evidence="7">
    <location>
        <begin position="326"/>
        <end position="353"/>
    </location>
</feature>
<keyword evidence="5 7" id="KW-1133">Transmembrane helix</keyword>
<comment type="caution">
    <text evidence="9">The sequence shown here is derived from an EMBL/GenBank/DDBJ whole genome shotgun (WGS) entry which is preliminary data.</text>
</comment>
<dbReference type="PANTHER" id="PTHR43341:SF9">
    <property type="entry name" value="DICARBOXYLIC AMINO ACID PERMEASE"/>
    <property type="match status" value="1"/>
</dbReference>
<feature type="transmembrane region" description="Helical" evidence="7">
    <location>
        <begin position="245"/>
        <end position="264"/>
    </location>
</feature>
<dbReference type="FunFam" id="1.20.1740.10:FF:000006">
    <property type="entry name" value="General amino acid permease"/>
    <property type="match status" value="1"/>
</dbReference>
<dbReference type="GO" id="GO:0015171">
    <property type="term" value="F:amino acid transmembrane transporter activity"/>
    <property type="evidence" value="ECO:0007669"/>
    <property type="project" value="TreeGrafter"/>
</dbReference>
<sequence>MAADMQSPRQDDFEVMPSKEAFASAQDNDMAEKGEISIDKSTTLHRGLRSRHTTMIALGGALGSGLIIGTGSALASSGPAAVLIAYSMVGFVVWLMLTGLCEMGTYLPIAEGFTGYASRFVDPALGFALGWSYWIKYAISTPNQLTAIALVLQYWVPRDQLNPGVFIAIFLVVIILINYFGIRFFGEFEFWLSSLKVLILCGVIILSLVLACGGGPDHDAKGFRYWHHPGAFHEFKAKGALGRFLGVWNCIGIASFAYLSTEFIGVTVGEAQNPRRTIPRAARLIFYRIFFFYVLSVFFLGMIVPYNSPKLAFATKQSTSAAASPFVVAIVLAGIDVLPGFLNGCILVFVFSAGTSDLYISSRTLYGLARDGKAPAFLARTNNRGVPVPALAVSAALSLLGFMNVSNDSKKIFGYFINCITVFGLIVWVCILLSHIYFVRARRAQNIPDDSLHYRAPLGIWGSWGALCFCVLVAFTKNFAVFIHTATSDFDYKNFITGYIAIPVFLIILFAYKVVYRTKGVKPAEADLQSGLAEVRLHEIEFAAMEAEKLANQGRLGRYYRRYLSWLF</sequence>
<comment type="subcellular location">
    <subcellularLocation>
        <location evidence="1">Membrane</location>
        <topology evidence="1">Multi-pass membrane protein</topology>
    </subcellularLocation>
</comment>
<dbReference type="EMBL" id="AMGY01000003">
    <property type="protein sequence ID" value="EXJ87148.1"/>
    <property type="molecule type" value="Genomic_DNA"/>
</dbReference>
<evidence type="ECO:0000256" key="7">
    <source>
        <dbReference type="SAM" id="Phobius"/>
    </source>
</evidence>
<gene>
    <name evidence="9" type="ORF">A1O3_04107</name>
</gene>
<dbReference type="Gene3D" id="1.20.1740.10">
    <property type="entry name" value="Amino acid/polyamine transporter I"/>
    <property type="match status" value="1"/>
</dbReference>